<dbReference type="SUPFAM" id="SSF56112">
    <property type="entry name" value="Protein kinase-like (PK-like)"/>
    <property type="match status" value="1"/>
</dbReference>
<dbReference type="GO" id="GO:0007169">
    <property type="term" value="P:cell surface receptor protein tyrosine kinase signaling pathway"/>
    <property type="evidence" value="ECO:0007669"/>
    <property type="project" value="TreeGrafter"/>
</dbReference>
<dbReference type="PANTHER" id="PTHR24416">
    <property type="entry name" value="TYROSINE-PROTEIN KINASE RECEPTOR"/>
    <property type="match status" value="1"/>
</dbReference>
<feature type="domain" description="Protein kinase" evidence="1">
    <location>
        <begin position="1"/>
        <end position="145"/>
    </location>
</feature>
<dbReference type="SMART" id="SM00219">
    <property type="entry name" value="TyrKc"/>
    <property type="match status" value="1"/>
</dbReference>
<accession>A0A0B6ZJG5</accession>
<reference evidence="2" key="1">
    <citation type="submission" date="2014-12" db="EMBL/GenBank/DDBJ databases">
        <title>Insight into the proteome of Arion vulgaris.</title>
        <authorList>
            <person name="Aradska J."/>
            <person name="Bulat T."/>
            <person name="Smidak R."/>
            <person name="Sarate P."/>
            <person name="Gangsoo J."/>
            <person name="Sialana F."/>
            <person name="Bilban M."/>
            <person name="Lubec G."/>
        </authorList>
    </citation>
    <scope>NUCLEOTIDE SEQUENCE</scope>
    <source>
        <tissue evidence="2">Skin</tissue>
    </source>
</reference>
<dbReference type="Gene3D" id="1.10.510.10">
    <property type="entry name" value="Transferase(Phosphotransferase) domain 1"/>
    <property type="match status" value="1"/>
</dbReference>
<dbReference type="InterPro" id="IPR001245">
    <property type="entry name" value="Ser-Thr/Tyr_kinase_cat_dom"/>
</dbReference>
<dbReference type="EMBL" id="HACG01021904">
    <property type="protein sequence ID" value="CEK68769.1"/>
    <property type="molecule type" value="Transcribed_RNA"/>
</dbReference>
<name>A0A0B6ZJG5_9EUPU</name>
<dbReference type="Pfam" id="PF07714">
    <property type="entry name" value="PK_Tyr_Ser-Thr"/>
    <property type="match status" value="1"/>
</dbReference>
<dbReference type="InterPro" id="IPR011009">
    <property type="entry name" value="Kinase-like_dom_sf"/>
</dbReference>
<dbReference type="PROSITE" id="PS50011">
    <property type="entry name" value="PROTEIN_KINASE_DOM"/>
    <property type="match status" value="1"/>
</dbReference>
<dbReference type="PANTHER" id="PTHR24416:SF611">
    <property type="entry name" value="TYROSINE-PROTEIN KINASE TRANSMEMBRANE RECEPTOR ROR"/>
    <property type="match status" value="1"/>
</dbReference>
<dbReference type="GO" id="GO:0005524">
    <property type="term" value="F:ATP binding"/>
    <property type="evidence" value="ECO:0007669"/>
    <property type="project" value="InterPro"/>
</dbReference>
<dbReference type="GO" id="GO:0005886">
    <property type="term" value="C:plasma membrane"/>
    <property type="evidence" value="ECO:0007669"/>
    <property type="project" value="TreeGrafter"/>
</dbReference>
<organism evidence="2">
    <name type="scientific">Arion vulgaris</name>
    <dbReference type="NCBI Taxonomy" id="1028688"/>
    <lineage>
        <taxon>Eukaryota</taxon>
        <taxon>Metazoa</taxon>
        <taxon>Spiralia</taxon>
        <taxon>Lophotrochozoa</taxon>
        <taxon>Mollusca</taxon>
        <taxon>Gastropoda</taxon>
        <taxon>Heterobranchia</taxon>
        <taxon>Euthyneura</taxon>
        <taxon>Panpulmonata</taxon>
        <taxon>Eupulmonata</taxon>
        <taxon>Stylommatophora</taxon>
        <taxon>Helicina</taxon>
        <taxon>Arionoidea</taxon>
        <taxon>Arionidae</taxon>
        <taxon>Arion</taxon>
    </lineage>
</organism>
<dbReference type="InterPro" id="IPR020635">
    <property type="entry name" value="Tyr_kinase_cat_dom"/>
</dbReference>
<evidence type="ECO:0000259" key="1">
    <source>
        <dbReference type="PROSITE" id="PS50011"/>
    </source>
</evidence>
<dbReference type="PRINTS" id="PR00109">
    <property type="entry name" value="TYRKINASE"/>
</dbReference>
<dbReference type="AlphaFoldDB" id="A0A0B6ZJG5"/>
<proteinExistence type="predicted"/>
<dbReference type="InterPro" id="IPR000719">
    <property type="entry name" value="Prot_kinase_dom"/>
</dbReference>
<dbReference type="GO" id="GO:0043235">
    <property type="term" value="C:receptor complex"/>
    <property type="evidence" value="ECO:0007669"/>
    <property type="project" value="TreeGrafter"/>
</dbReference>
<protein>
    <recommendedName>
        <fullName evidence="1">Protein kinase domain-containing protein</fullName>
    </recommendedName>
</protein>
<sequence length="190" mass="21548">MQEMRLICELSQTHRVDEESVVKLCDTAFSWDFFGNEYVYDEQRERYLPLRWMAPESITDGYYDMRTDVWSLAVLVWELLTKGCLPYHAATSSQEISNFITQGYILGKPDIVSESVFELLCSCWALENEQRPSITEISKSLGEILEADDDETYANAGKGSSHPVNNSNGNAVLLRQSPGGRAMVTRLSMK</sequence>
<dbReference type="InterPro" id="IPR050122">
    <property type="entry name" value="RTK"/>
</dbReference>
<gene>
    <name evidence="2" type="primary">ORF67680</name>
</gene>
<evidence type="ECO:0000313" key="2">
    <source>
        <dbReference type="EMBL" id="CEK68769.1"/>
    </source>
</evidence>
<dbReference type="GO" id="GO:0004714">
    <property type="term" value="F:transmembrane receptor protein tyrosine kinase activity"/>
    <property type="evidence" value="ECO:0007669"/>
    <property type="project" value="TreeGrafter"/>
</dbReference>